<feature type="compositionally biased region" description="Polar residues" evidence="1">
    <location>
        <begin position="219"/>
        <end position="232"/>
    </location>
</feature>
<organism evidence="2 3">
    <name type="scientific">Pipra filicauda</name>
    <name type="common">Wire-tailed manakin</name>
    <dbReference type="NCBI Taxonomy" id="649802"/>
    <lineage>
        <taxon>Eukaryota</taxon>
        <taxon>Metazoa</taxon>
        <taxon>Chordata</taxon>
        <taxon>Craniata</taxon>
        <taxon>Vertebrata</taxon>
        <taxon>Euteleostomi</taxon>
        <taxon>Archelosauria</taxon>
        <taxon>Archosauria</taxon>
        <taxon>Dinosauria</taxon>
        <taxon>Saurischia</taxon>
        <taxon>Theropoda</taxon>
        <taxon>Coelurosauria</taxon>
        <taxon>Aves</taxon>
        <taxon>Neognathae</taxon>
        <taxon>Neoaves</taxon>
        <taxon>Telluraves</taxon>
        <taxon>Australaves</taxon>
        <taxon>Passeriformes</taxon>
        <taxon>Pipridae</taxon>
        <taxon>Pipra</taxon>
    </lineage>
</organism>
<evidence type="ECO:0000256" key="1">
    <source>
        <dbReference type="SAM" id="MobiDB-lite"/>
    </source>
</evidence>
<reference evidence="3" key="1">
    <citation type="submission" date="2025-08" db="UniProtKB">
        <authorList>
            <consortium name="RefSeq"/>
        </authorList>
    </citation>
    <scope>IDENTIFICATION</scope>
    <source>
        <tissue evidence="3">Muscle</tissue>
    </source>
</reference>
<protein>
    <submittedName>
        <fullName evidence="3">Uncharacterized protein LOC113997416 isoform X1</fullName>
    </submittedName>
</protein>
<dbReference type="InParanoid" id="A0A7R5L3C6"/>
<evidence type="ECO:0000313" key="2">
    <source>
        <dbReference type="Proteomes" id="UP000504627"/>
    </source>
</evidence>
<dbReference type="RefSeq" id="XP_039245368.1">
    <property type="nucleotide sequence ID" value="XM_039389434.1"/>
</dbReference>
<dbReference type="GeneID" id="113997416"/>
<feature type="region of interest" description="Disordered" evidence="1">
    <location>
        <begin position="27"/>
        <end position="75"/>
    </location>
</feature>
<accession>A0A7R5L3C6</accession>
<gene>
    <name evidence="3" type="primary">LOC113997416</name>
</gene>
<evidence type="ECO:0000313" key="3">
    <source>
        <dbReference type="RefSeq" id="XP_039245368.1"/>
    </source>
</evidence>
<feature type="region of interest" description="Disordered" evidence="1">
    <location>
        <begin position="85"/>
        <end position="104"/>
    </location>
</feature>
<dbReference type="AlphaFoldDB" id="A0A7R5L3C6"/>
<dbReference type="Proteomes" id="UP000504627">
    <property type="component" value="Unplaced"/>
</dbReference>
<feature type="region of interest" description="Disordered" evidence="1">
    <location>
        <begin position="197"/>
        <end position="233"/>
    </location>
</feature>
<proteinExistence type="predicted"/>
<keyword evidence="2" id="KW-1185">Reference proteome</keyword>
<name>A0A7R5L3C6_9PASS</name>
<sequence>MPSTGCCPGPWSRCSLSKLHPSDPAGISLSTHKSSCSRRRLQPGERGIHGRCAARAPEGPAHQEMDGGRIPADFSPLGNQKGCLCSPGRKDSRNSPQGIPENAPRPGWSNLGWWKVSCPWHRGDWLGFKVPSNPTHPGMWFPVLTFTPRTEFLTFNSKDNRKTSVCPGKSSFSMPPSYLETPRRVALKRNTRHVGLRHEGKGKVGAQGIPGQEQGDAGSHSQPGITPSSGSVAPTWERSGSCWKEALDVLPPWHCWVLGVSPPSLLNCHSRPGRENTNSILLGNGASASSSFWPPKSSRALQEQDIHGQHHGTDVVFTGGHCPNLLSPGKLSVQPDTCNLQGAAHPKDALGRCGWCLGKRHHRHVCTSPTYPLKCLGFPLDPLCLWMIISQNISALGKPQQNVLQELSREQLETTAVSGRAELPDPPGWTDGALRVNGLTCPTATESQDH</sequence>